<name>A0A6B2NSE9_9RHOB</name>
<gene>
    <name evidence="1" type="ORF">G0P99_15295</name>
</gene>
<dbReference type="EMBL" id="JAAGOX010000025">
    <property type="protein sequence ID" value="NDW46328.1"/>
    <property type="molecule type" value="Genomic_DNA"/>
</dbReference>
<evidence type="ECO:0000313" key="1">
    <source>
        <dbReference type="EMBL" id="NDW46328.1"/>
    </source>
</evidence>
<dbReference type="AlphaFoldDB" id="A0A6B2NSE9"/>
<dbReference type="RefSeq" id="WP_164131326.1">
    <property type="nucleotide sequence ID" value="NZ_JAAGOX010000025.1"/>
</dbReference>
<sequence length="72" mass="7911">MKAAKFTEAVILKPGASHHDPVLQILADGLRTADQPPKVVITAATRKPAPIANVLRKARRRRLINLLGKYSF</sequence>
<accession>A0A6B2NSE9</accession>
<comment type="caution">
    <text evidence="1">The sequence shown here is derived from an EMBL/GenBank/DDBJ whole genome shotgun (WGS) entry which is preliminary data.</text>
</comment>
<reference evidence="1" key="1">
    <citation type="submission" date="2020-02" db="EMBL/GenBank/DDBJ databases">
        <title>Delineation of the pyrene-degrading pathway in Roseobacter clade bacteria by genomic analysis.</title>
        <authorList>
            <person name="Zhou H."/>
            <person name="Wang H."/>
        </authorList>
    </citation>
    <scope>NUCLEOTIDE SEQUENCE</scope>
    <source>
        <strain evidence="1">PrR005</strain>
    </source>
</reference>
<protein>
    <submittedName>
        <fullName evidence="1">Uncharacterized protein</fullName>
    </submittedName>
</protein>
<proteinExistence type="predicted"/>
<organism evidence="1">
    <name type="scientific">Ruegeria sp. PrR005</name>
    <dbReference type="NCBI Taxonomy" id="2706882"/>
    <lineage>
        <taxon>Bacteria</taxon>
        <taxon>Pseudomonadati</taxon>
        <taxon>Pseudomonadota</taxon>
        <taxon>Alphaproteobacteria</taxon>
        <taxon>Rhodobacterales</taxon>
        <taxon>Roseobacteraceae</taxon>
        <taxon>Ruegeria</taxon>
    </lineage>
</organism>